<evidence type="ECO:0000313" key="2">
    <source>
        <dbReference type="Proteomes" id="UP001239111"/>
    </source>
</evidence>
<keyword evidence="2" id="KW-1185">Reference proteome</keyword>
<dbReference type="Proteomes" id="UP001239111">
    <property type="component" value="Chromosome 4"/>
</dbReference>
<dbReference type="EMBL" id="CM056744">
    <property type="protein sequence ID" value="KAJ8664846.1"/>
    <property type="molecule type" value="Genomic_DNA"/>
</dbReference>
<sequence>MNCLYSIFWMLSYVYLVYGVLARWGDNPDRPIANITEKLKPILNCTVSVMELLSSIIKRKKFVTLWNNIISFDESFGLGKATNPNEVAKGKPPIHRQQMRQAKNYLWCWIFIGACGWMSVNCNGMIAFEEHYVQNMSYMIVYIGHFAAVSKFCGLVSLLGQRFAYLNQLVRQQSDEIHKSNSIIMIKKIETSFQQLMDMSRSLNDMYSFELFFLFTNLLYHVLTNAYFMSFWIIFNSHTWSLKIFLAQFSWMVMFCIQLCSIHLCCEYTSQEANKMARRMFDWHRTIGFDIEEFEPTLHFMTNQLHFSAAGFFGAGLTSLASNTKFIAIYLVVLLQINHT</sequence>
<proteinExistence type="predicted"/>
<protein>
    <submittedName>
        <fullName evidence="1">Uncharacterized protein</fullName>
    </submittedName>
</protein>
<gene>
    <name evidence="1" type="ORF">QAD02_006508</name>
</gene>
<accession>A0ACC2N1W4</accession>
<name>A0ACC2N1W4_9HYME</name>
<reference evidence="1" key="1">
    <citation type="submission" date="2023-04" db="EMBL/GenBank/DDBJ databases">
        <title>A chromosome-level genome assembly of the parasitoid wasp Eretmocerus hayati.</title>
        <authorList>
            <person name="Zhong Y."/>
            <person name="Liu S."/>
            <person name="Liu Y."/>
        </authorList>
    </citation>
    <scope>NUCLEOTIDE SEQUENCE</scope>
    <source>
        <strain evidence="1">ZJU_SS_LIU_2023</strain>
    </source>
</reference>
<comment type="caution">
    <text evidence="1">The sequence shown here is derived from an EMBL/GenBank/DDBJ whole genome shotgun (WGS) entry which is preliminary data.</text>
</comment>
<organism evidence="1 2">
    <name type="scientific">Eretmocerus hayati</name>
    <dbReference type="NCBI Taxonomy" id="131215"/>
    <lineage>
        <taxon>Eukaryota</taxon>
        <taxon>Metazoa</taxon>
        <taxon>Ecdysozoa</taxon>
        <taxon>Arthropoda</taxon>
        <taxon>Hexapoda</taxon>
        <taxon>Insecta</taxon>
        <taxon>Pterygota</taxon>
        <taxon>Neoptera</taxon>
        <taxon>Endopterygota</taxon>
        <taxon>Hymenoptera</taxon>
        <taxon>Apocrita</taxon>
        <taxon>Proctotrupomorpha</taxon>
        <taxon>Chalcidoidea</taxon>
        <taxon>Aphelinidae</taxon>
        <taxon>Aphelininae</taxon>
        <taxon>Eretmocerus</taxon>
    </lineage>
</organism>
<evidence type="ECO:0000313" key="1">
    <source>
        <dbReference type="EMBL" id="KAJ8664846.1"/>
    </source>
</evidence>